<dbReference type="GO" id="GO:0006508">
    <property type="term" value="P:proteolysis"/>
    <property type="evidence" value="ECO:0007669"/>
    <property type="project" value="UniProtKB-KW"/>
</dbReference>
<dbReference type="AlphaFoldDB" id="A0AAD5W182"/>
<evidence type="ECO:0000256" key="4">
    <source>
        <dbReference type="ARBA" id="ARBA00022670"/>
    </source>
</evidence>
<keyword evidence="7" id="KW-0788">Thiol protease</keyword>
<proteinExistence type="predicted"/>
<reference evidence="15" key="1">
    <citation type="submission" date="2022-07" db="EMBL/GenBank/DDBJ databases">
        <title>Genome Sequence of Leucocoprinus birnbaumii.</title>
        <authorList>
            <person name="Buettner E."/>
        </authorList>
    </citation>
    <scope>NUCLEOTIDE SEQUENCE</scope>
    <source>
        <strain evidence="15">VT141</strain>
    </source>
</reference>
<name>A0AAD5W182_9AGAR</name>
<dbReference type="PANTHER" id="PTHR14159:SF0">
    <property type="entry name" value="ATAXIN-3-RELATED"/>
    <property type="match status" value="1"/>
</dbReference>
<keyword evidence="6" id="KW-0378">Hydrolase</keyword>
<dbReference type="SMART" id="SM00726">
    <property type="entry name" value="UIM"/>
    <property type="match status" value="3"/>
</dbReference>
<keyword evidence="5" id="KW-0833">Ubl conjugation pathway</keyword>
<feature type="compositionally biased region" description="Basic and acidic residues" evidence="13">
    <location>
        <begin position="534"/>
        <end position="544"/>
    </location>
</feature>
<feature type="compositionally biased region" description="Basic and acidic residues" evidence="13">
    <location>
        <begin position="414"/>
        <end position="431"/>
    </location>
</feature>
<keyword evidence="4" id="KW-0645">Protease</keyword>
<dbReference type="GO" id="GO:0005634">
    <property type="term" value="C:nucleus"/>
    <property type="evidence" value="ECO:0007669"/>
    <property type="project" value="UniProtKB-SubCell"/>
</dbReference>
<dbReference type="PROSITE" id="PS50957">
    <property type="entry name" value="JOSEPHIN"/>
    <property type="match status" value="1"/>
</dbReference>
<organism evidence="15 16">
    <name type="scientific">Leucocoprinus birnbaumii</name>
    <dbReference type="NCBI Taxonomy" id="56174"/>
    <lineage>
        <taxon>Eukaryota</taxon>
        <taxon>Fungi</taxon>
        <taxon>Dikarya</taxon>
        <taxon>Basidiomycota</taxon>
        <taxon>Agaricomycotina</taxon>
        <taxon>Agaricomycetes</taxon>
        <taxon>Agaricomycetidae</taxon>
        <taxon>Agaricales</taxon>
        <taxon>Agaricineae</taxon>
        <taxon>Agaricaceae</taxon>
        <taxon>Leucocoprinus</taxon>
    </lineage>
</organism>
<feature type="compositionally biased region" description="Low complexity" evidence="13">
    <location>
        <begin position="332"/>
        <end position="343"/>
    </location>
</feature>
<feature type="active site" description="Proton acceptor" evidence="11">
    <location>
        <position position="151"/>
    </location>
</feature>
<comment type="caution">
    <text evidence="15">The sequence shown here is derived from an EMBL/GenBank/DDBJ whole genome shotgun (WGS) entry which is preliminary data.</text>
</comment>
<feature type="active site" description="Nucleophile" evidence="11">
    <location>
        <position position="56"/>
    </location>
</feature>
<evidence type="ECO:0000256" key="7">
    <source>
        <dbReference type="ARBA" id="ARBA00022807"/>
    </source>
</evidence>
<dbReference type="PANTHER" id="PTHR14159">
    <property type="entry name" value="ATAXIN-3-RELATED"/>
    <property type="match status" value="1"/>
</dbReference>
<gene>
    <name evidence="15" type="ORF">NP233_g1338</name>
</gene>
<dbReference type="SMART" id="SM01246">
    <property type="entry name" value="Josephin"/>
    <property type="match status" value="1"/>
</dbReference>
<evidence type="ECO:0000256" key="1">
    <source>
        <dbReference type="ARBA" id="ARBA00000707"/>
    </source>
</evidence>
<evidence type="ECO:0000256" key="6">
    <source>
        <dbReference type="ARBA" id="ARBA00022801"/>
    </source>
</evidence>
<feature type="compositionally biased region" description="Polar residues" evidence="13">
    <location>
        <begin position="322"/>
        <end position="331"/>
    </location>
</feature>
<keyword evidence="9" id="KW-0804">Transcription</keyword>
<keyword evidence="10" id="KW-0539">Nucleus</keyword>
<comment type="subcellular location">
    <subcellularLocation>
        <location evidence="2">Nucleus</location>
    </subcellularLocation>
</comment>
<dbReference type="InterPro" id="IPR003903">
    <property type="entry name" value="UIM_dom"/>
</dbReference>
<dbReference type="InterPro" id="IPR006155">
    <property type="entry name" value="Josephin"/>
</dbReference>
<sequence length="585" mass="64329">MEQRPSRASIDADASLSSLRYPHSSSGTFSNTIMAGLEGLASVIYHEKQQQGSMLCAQHALNSLLQGPYFTAPDLSEIARKLDRLEDQYHTEGRQGSSRNMDDTGFFSVQVMEEALEVWGLNLLRWRSNAMRPYQDRAHTQLAFILNLGEHWFTLRRFGPASANIDEDPGQGHWFNLNSFLSAPEWVGKLYLGMVLQQAETEGYSVFVVTQIDPSKPLALSRTEADDIAATLPEPESATLVNISNVTKHSQDTPQADVGASGRGSLPNESDDVDDIDGVEDDDYELQAALQASLASQEGYGSPFYDTGTVIPTETPALASASSSRTYSHVASESSLSRTSSQSPQLNSPPDHAELDPVAASMERNRLMLQRMRQQQEFAQRELWSMADLDPEEQAAQEARRQERLRQEEEEAEELRKAIEESEAMAREWSERQTGTSKAAEAPSLSSSSMDTAAQVPSFEYSSSEHRNYDDEDAELQAALRASLENVPPGWQQPAILQPPPARLPAPHASTAQRVPVASKQQEPQDMDVDGDEEWHSDSEHSDVDGTSSGKTGSSPAEQTGAAPSLAEIRQARLARFNSGNKTED</sequence>
<keyword evidence="16" id="KW-1185">Reference proteome</keyword>
<dbReference type="PROSITE" id="PS50330">
    <property type="entry name" value="UIM"/>
    <property type="match status" value="2"/>
</dbReference>
<feature type="region of interest" description="Disordered" evidence="13">
    <location>
        <begin position="386"/>
        <end position="585"/>
    </location>
</feature>
<evidence type="ECO:0000256" key="8">
    <source>
        <dbReference type="ARBA" id="ARBA00023015"/>
    </source>
</evidence>
<dbReference type="GO" id="GO:0016579">
    <property type="term" value="P:protein deubiquitination"/>
    <property type="evidence" value="ECO:0007669"/>
    <property type="project" value="InterPro"/>
</dbReference>
<dbReference type="InterPro" id="IPR033865">
    <property type="entry name" value="Ataxin-3"/>
</dbReference>
<dbReference type="GO" id="GO:0004843">
    <property type="term" value="F:cysteine-type deubiquitinase activity"/>
    <property type="evidence" value="ECO:0007669"/>
    <property type="project" value="UniProtKB-EC"/>
</dbReference>
<dbReference type="EC" id="3.4.19.12" evidence="3"/>
<evidence type="ECO:0000256" key="12">
    <source>
        <dbReference type="PROSITE-ProRule" id="PRU00331"/>
    </source>
</evidence>
<evidence type="ECO:0000256" key="9">
    <source>
        <dbReference type="ARBA" id="ARBA00023163"/>
    </source>
</evidence>
<feature type="active site" evidence="11">
    <location>
        <position position="178"/>
    </location>
</feature>
<feature type="compositionally biased region" description="Acidic residues" evidence="13">
    <location>
        <begin position="269"/>
        <end position="278"/>
    </location>
</feature>
<dbReference type="PRINTS" id="PR01233">
    <property type="entry name" value="JOSEPHIN"/>
</dbReference>
<evidence type="ECO:0000256" key="5">
    <source>
        <dbReference type="ARBA" id="ARBA00022786"/>
    </source>
</evidence>
<comment type="caution">
    <text evidence="12">Lacks conserved residue(s) required for the propagation of feature annotation.</text>
</comment>
<evidence type="ECO:0000256" key="3">
    <source>
        <dbReference type="ARBA" id="ARBA00012759"/>
    </source>
</evidence>
<comment type="catalytic activity">
    <reaction evidence="1">
        <text>Thiol-dependent hydrolysis of ester, thioester, amide, peptide and isopeptide bonds formed by the C-terminal Gly of ubiquitin (a 76-residue protein attached to proteins as an intracellular targeting signal).</text>
        <dbReference type="EC" id="3.4.19.12"/>
    </reaction>
</comment>
<dbReference type="Gene3D" id="3.90.70.40">
    <property type="match status" value="1"/>
</dbReference>
<evidence type="ECO:0000259" key="14">
    <source>
        <dbReference type="PROSITE" id="PS50957"/>
    </source>
</evidence>
<feature type="compositionally biased region" description="Basic and acidic residues" evidence="13">
    <location>
        <begin position="398"/>
        <end position="407"/>
    </location>
</feature>
<evidence type="ECO:0000256" key="10">
    <source>
        <dbReference type="ARBA" id="ARBA00023242"/>
    </source>
</evidence>
<evidence type="ECO:0000256" key="2">
    <source>
        <dbReference type="ARBA" id="ARBA00004123"/>
    </source>
</evidence>
<evidence type="ECO:0000256" key="11">
    <source>
        <dbReference type="PIRSR" id="PIRSR633865-1"/>
    </source>
</evidence>
<evidence type="ECO:0000313" key="16">
    <source>
        <dbReference type="Proteomes" id="UP001213000"/>
    </source>
</evidence>
<dbReference type="Pfam" id="PF02099">
    <property type="entry name" value="Josephin"/>
    <property type="match status" value="1"/>
</dbReference>
<dbReference type="EMBL" id="JANIEX010000047">
    <property type="protein sequence ID" value="KAJ3575102.1"/>
    <property type="molecule type" value="Genomic_DNA"/>
</dbReference>
<feature type="compositionally biased region" description="Polar residues" evidence="13">
    <location>
        <begin position="545"/>
        <end position="558"/>
    </location>
</feature>
<protein>
    <recommendedName>
        <fullName evidence="3">ubiquitinyl hydrolase 1</fullName>
        <ecNumber evidence="3">3.4.19.12</ecNumber>
    </recommendedName>
</protein>
<evidence type="ECO:0000313" key="15">
    <source>
        <dbReference type="EMBL" id="KAJ3575102.1"/>
    </source>
</evidence>
<feature type="region of interest" description="Disordered" evidence="13">
    <location>
        <begin position="247"/>
        <end position="278"/>
    </location>
</feature>
<dbReference type="Proteomes" id="UP001213000">
    <property type="component" value="Unassembled WGS sequence"/>
</dbReference>
<accession>A0AAD5W182</accession>
<feature type="domain" description="Josephin" evidence="14">
    <location>
        <begin position="41"/>
        <end position="224"/>
    </location>
</feature>
<evidence type="ECO:0000256" key="13">
    <source>
        <dbReference type="SAM" id="MobiDB-lite"/>
    </source>
</evidence>
<keyword evidence="8" id="KW-0805">Transcription regulation</keyword>
<dbReference type="Gene3D" id="1.10.287.10">
    <property type="entry name" value="S15/NS1, RNA-binding"/>
    <property type="match status" value="1"/>
</dbReference>
<feature type="region of interest" description="Disordered" evidence="13">
    <location>
        <begin position="322"/>
        <end position="355"/>
    </location>
</feature>